<dbReference type="Proteomes" id="UP000031278">
    <property type="component" value="Unassembled WGS sequence"/>
</dbReference>
<dbReference type="EMBL" id="JWLZ01000092">
    <property type="protein sequence ID" value="KHT64364.1"/>
    <property type="molecule type" value="Genomic_DNA"/>
</dbReference>
<evidence type="ECO:0000256" key="1">
    <source>
        <dbReference type="ARBA" id="ARBA00007122"/>
    </source>
</evidence>
<organism evidence="3 4">
    <name type="scientific">Photobacterium gaetbulicola</name>
    <dbReference type="NCBI Taxonomy" id="1295392"/>
    <lineage>
        <taxon>Bacteria</taxon>
        <taxon>Pseudomonadati</taxon>
        <taxon>Pseudomonadota</taxon>
        <taxon>Gammaproteobacteria</taxon>
        <taxon>Vibrionales</taxon>
        <taxon>Vibrionaceae</taxon>
        <taxon>Photobacterium</taxon>
    </lineage>
</organism>
<evidence type="ECO:0000313" key="4">
    <source>
        <dbReference type="Proteomes" id="UP000031278"/>
    </source>
</evidence>
<dbReference type="InterPro" id="IPR015878">
    <property type="entry name" value="Ado_hCys_hydrolase_NAD-bd"/>
</dbReference>
<gene>
    <name evidence="3" type="ORF">RJ45_06880</name>
</gene>
<protein>
    <submittedName>
        <fullName evidence="3">S-adenosyl-L-homocysteine hydrolase</fullName>
    </submittedName>
</protein>
<dbReference type="InterPro" id="IPR000043">
    <property type="entry name" value="Adenosylhomocysteinase-like"/>
</dbReference>
<dbReference type="Pfam" id="PF00670">
    <property type="entry name" value="AdoHcyase_NAD"/>
    <property type="match status" value="1"/>
</dbReference>
<dbReference type="SUPFAM" id="SSF51735">
    <property type="entry name" value="NAD(P)-binding Rossmann-fold domains"/>
    <property type="match status" value="1"/>
</dbReference>
<dbReference type="GO" id="GO:0005829">
    <property type="term" value="C:cytosol"/>
    <property type="evidence" value="ECO:0007669"/>
    <property type="project" value="TreeGrafter"/>
</dbReference>
<proteinExistence type="inferred from homology"/>
<sequence length="401" mass="44441">MPQPILTHSYYSDFYAAKGYDFLKQIAQSYNTPNNLIIFSVMHCYEGSLPYINVLAELAHQLIFIPKGATANGNSEIKSTIEKLPSCSIADPEITKEHLRDPLVAEAFIRQYVEADCKFLLLDHGGYFSHAIEHLGNVFQEQLVGITELTANGLYKYLNRDMSHPLVTVSHLSIKAPADYEASECIVHYSDQILREEFGLKLNNDGFLKVGVIGAGNLGCGVIQYLKGKAIGNILVADMDPRKLTQFPRNGVQVCSIERLVCECNLIYCCTGNGAIPEHLLDVISDNSFIATVTSADDELNLPTLIANGALTEVGGNKLIREYQTRQGHRLYLLAGGESANTPFKTGMGDPTLYLFEAAHMLAGLQLLCQPKDFKPGIQPLNESDETAIAEQWLRHFYNYQ</sequence>
<dbReference type="SMART" id="SM00997">
    <property type="entry name" value="AdoHcyase_NAD"/>
    <property type="match status" value="1"/>
</dbReference>
<reference evidence="3 4" key="1">
    <citation type="submission" date="2014-12" db="EMBL/GenBank/DDBJ databases">
        <title>Genome sequencing of Photobacterium gaetbulicola AD005a.</title>
        <authorList>
            <person name="Adrian T.G.S."/>
            <person name="Chan K.G."/>
        </authorList>
    </citation>
    <scope>NUCLEOTIDE SEQUENCE [LARGE SCALE GENOMIC DNA]</scope>
    <source>
        <strain evidence="3 4">AD005a</strain>
    </source>
</reference>
<keyword evidence="3" id="KW-0378">Hydrolase</keyword>
<name>A0A0B9G6U3_9GAMM</name>
<dbReference type="PANTHER" id="PTHR23420">
    <property type="entry name" value="ADENOSYLHOMOCYSTEINASE"/>
    <property type="match status" value="1"/>
</dbReference>
<feature type="domain" description="S-adenosyl-L-homocysteine hydrolase NAD binding" evidence="2">
    <location>
        <begin position="196"/>
        <end position="347"/>
    </location>
</feature>
<dbReference type="Gene3D" id="3.40.50.720">
    <property type="entry name" value="NAD(P)-binding Rossmann-like Domain"/>
    <property type="match status" value="1"/>
</dbReference>
<dbReference type="PANTHER" id="PTHR23420:SF0">
    <property type="entry name" value="ADENOSYLHOMOCYSTEINASE"/>
    <property type="match status" value="1"/>
</dbReference>
<dbReference type="GO" id="GO:0004013">
    <property type="term" value="F:adenosylhomocysteinase activity"/>
    <property type="evidence" value="ECO:0007669"/>
    <property type="project" value="TreeGrafter"/>
</dbReference>
<evidence type="ECO:0000259" key="2">
    <source>
        <dbReference type="SMART" id="SM00997"/>
    </source>
</evidence>
<dbReference type="GO" id="GO:0033353">
    <property type="term" value="P:S-adenosylmethionine cycle"/>
    <property type="evidence" value="ECO:0007669"/>
    <property type="project" value="TreeGrafter"/>
</dbReference>
<dbReference type="InterPro" id="IPR036291">
    <property type="entry name" value="NAD(P)-bd_dom_sf"/>
</dbReference>
<evidence type="ECO:0000313" key="3">
    <source>
        <dbReference type="EMBL" id="KHT64364.1"/>
    </source>
</evidence>
<dbReference type="RefSeq" id="WP_039460029.1">
    <property type="nucleotide sequence ID" value="NZ_JWLZ01000092.1"/>
</dbReference>
<accession>A0A0B9G6U3</accession>
<dbReference type="AlphaFoldDB" id="A0A0B9G6U3"/>
<comment type="caution">
    <text evidence="3">The sequence shown here is derived from an EMBL/GenBank/DDBJ whole genome shotgun (WGS) entry which is preliminary data.</text>
</comment>
<comment type="similarity">
    <text evidence="1">Belongs to the adenosylhomocysteinase family.</text>
</comment>